<evidence type="ECO:0000256" key="1">
    <source>
        <dbReference type="SAM" id="Phobius"/>
    </source>
</evidence>
<dbReference type="AlphaFoldDB" id="A0A9X3BND3"/>
<dbReference type="EMBL" id="JACKRN010000261">
    <property type="protein sequence ID" value="MCV7070302.1"/>
    <property type="molecule type" value="Genomic_DNA"/>
</dbReference>
<sequence length="301" mass="31654">MSQGVIKKAERIDMSRGLKSEYAKPLVDDAIRTLNLVAKAPDLTAKSIVSKLDPCFRAIAAKKQPWNVRTLIQRRWKSAVAVAVALLVGMGTATGFSYAAWHADPVAPPAPPMPPPPPPVVGTLPAASVRPAIAANVTEKLEVTAVGDASVALVEIDPWAAPPSTPSVLILDDPLRSQLNISVKLRLQVPVSQGGANPSLLLSAGWGAGTMVVSGRTTLTNANHRLEPEGIHDLEKPGDQISIGLDGDTTETIIKMMIAVDTPGSFLCGYNPAPASILLTTPGEKRPVLVTAIPIYVVKNC</sequence>
<organism evidence="2 3">
    <name type="scientific">Mycolicibacterium rufum</name>
    <dbReference type="NCBI Taxonomy" id="318424"/>
    <lineage>
        <taxon>Bacteria</taxon>
        <taxon>Bacillati</taxon>
        <taxon>Actinomycetota</taxon>
        <taxon>Actinomycetes</taxon>
        <taxon>Mycobacteriales</taxon>
        <taxon>Mycobacteriaceae</taxon>
        <taxon>Mycolicibacterium</taxon>
    </lineage>
</organism>
<protein>
    <submittedName>
        <fullName evidence="2">Uncharacterized protein</fullName>
    </submittedName>
</protein>
<feature type="transmembrane region" description="Helical" evidence="1">
    <location>
        <begin position="79"/>
        <end position="101"/>
    </location>
</feature>
<keyword evidence="1" id="KW-0812">Transmembrane</keyword>
<name>A0A9X3BND3_9MYCO</name>
<reference evidence="2" key="1">
    <citation type="submission" date="2020-07" db="EMBL/GenBank/DDBJ databases">
        <authorList>
            <person name="Pettersson B.M.F."/>
            <person name="Behra P.R.K."/>
            <person name="Ramesh M."/>
            <person name="Das S."/>
            <person name="Dasgupta S."/>
            <person name="Kirsebom L.A."/>
        </authorList>
    </citation>
    <scope>NUCLEOTIDE SEQUENCE</scope>
    <source>
        <strain evidence="2">DSM 45406</strain>
    </source>
</reference>
<accession>A0A9X3BND3</accession>
<keyword evidence="1" id="KW-0472">Membrane</keyword>
<reference evidence="2" key="2">
    <citation type="journal article" date="2022" name="BMC Genomics">
        <title>Comparative genome analysis of mycobacteria focusing on tRNA and non-coding RNA.</title>
        <authorList>
            <person name="Behra P.R.K."/>
            <person name="Pettersson B.M.F."/>
            <person name="Ramesh M."/>
            <person name="Das S."/>
            <person name="Dasgupta S."/>
            <person name="Kirsebom L.A."/>
        </authorList>
    </citation>
    <scope>NUCLEOTIDE SEQUENCE</scope>
    <source>
        <strain evidence="2">DSM 45406</strain>
    </source>
</reference>
<evidence type="ECO:0000313" key="2">
    <source>
        <dbReference type="EMBL" id="MCV7070302.1"/>
    </source>
</evidence>
<proteinExistence type="predicted"/>
<dbReference type="Proteomes" id="UP001140272">
    <property type="component" value="Unassembled WGS sequence"/>
</dbReference>
<evidence type="ECO:0000313" key="3">
    <source>
        <dbReference type="Proteomes" id="UP001140272"/>
    </source>
</evidence>
<gene>
    <name evidence="2" type="ORF">H7H73_07240</name>
</gene>
<comment type="caution">
    <text evidence="2">The sequence shown here is derived from an EMBL/GenBank/DDBJ whole genome shotgun (WGS) entry which is preliminary data.</text>
</comment>
<keyword evidence="1" id="KW-1133">Transmembrane helix</keyword>